<dbReference type="InterPro" id="IPR016197">
    <property type="entry name" value="Chromo-like_dom_sf"/>
</dbReference>
<sequence length="197" mass="22536">MGASMSSTFSSFGKTDGETPSSSSTTPTATSTTQQQTIMPLKTPSRRSRRVTKSDPTKVNFKSNPADPTPQSKHTPLSATSRTAISDKLTPARKSSRFTKFKLPKVQGAPKYSAKLSYEVDEMVYCWDKKLLYEARVEKREGNKYRVHFVGYKKAHDKWYTTDDMMGKDPKSNRYFREMWQRVQDEKLGRNRGIVRK</sequence>
<dbReference type="SUPFAM" id="SSF54160">
    <property type="entry name" value="Chromo domain-like"/>
    <property type="match status" value="1"/>
</dbReference>
<name>A0A7S2M140_9STRA</name>
<gene>
    <name evidence="2" type="ORF">SMAR0320_LOCUS17850</name>
</gene>
<evidence type="ECO:0008006" key="3">
    <source>
        <dbReference type="Google" id="ProtNLM"/>
    </source>
</evidence>
<organism evidence="2">
    <name type="scientific">Skeletonema marinoi</name>
    <dbReference type="NCBI Taxonomy" id="267567"/>
    <lineage>
        <taxon>Eukaryota</taxon>
        <taxon>Sar</taxon>
        <taxon>Stramenopiles</taxon>
        <taxon>Ochrophyta</taxon>
        <taxon>Bacillariophyta</taxon>
        <taxon>Coscinodiscophyceae</taxon>
        <taxon>Thalassiosirophycidae</taxon>
        <taxon>Thalassiosirales</taxon>
        <taxon>Skeletonemataceae</taxon>
        <taxon>Skeletonema</taxon>
        <taxon>Skeletonema marinoi-dohrnii complex</taxon>
    </lineage>
</organism>
<evidence type="ECO:0000313" key="2">
    <source>
        <dbReference type="EMBL" id="CAD9620745.1"/>
    </source>
</evidence>
<dbReference type="EMBL" id="HBGZ01025138">
    <property type="protein sequence ID" value="CAD9620745.1"/>
    <property type="molecule type" value="Transcribed_RNA"/>
</dbReference>
<protein>
    <recommendedName>
        <fullName evidence="3">Chromo domain-containing protein</fullName>
    </recommendedName>
</protein>
<feature type="compositionally biased region" description="Polar residues" evidence="1">
    <location>
        <begin position="69"/>
        <end position="84"/>
    </location>
</feature>
<dbReference type="Gene3D" id="2.30.30.140">
    <property type="match status" value="1"/>
</dbReference>
<dbReference type="AlphaFoldDB" id="A0A7S2M140"/>
<reference evidence="2" key="1">
    <citation type="submission" date="2021-01" db="EMBL/GenBank/DDBJ databases">
        <authorList>
            <person name="Corre E."/>
            <person name="Pelletier E."/>
            <person name="Niang G."/>
            <person name="Scheremetjew M."/>
            <person name="Finn R."/>
            <person name="Kale V."/>
            <person name="Holt S."/>
            <person name="Cochrane G."/>
            <person name="Meng A."/>
            <person name="Brown T."/>
            <person name="Cohen L."/>
        </authorList>
    </citation>
    <scope>NUCLEOTIDE SEQUENCE</scope>
    <source>
        <strain evidence="2">SM1012Den-03</strain>
    </source>
</reference>
<evidence type="ECO:0000256" key="1">
    <source>
        <dbReference type="SAM" id="MobiDB-lite"/>
    </source>
</evidence>
<feature type="compositionally biased region" description="Low complexity" evidence="1">
    <location>
        <begin position="19"/>
        <end position="37"/>
    </location>
</feature>
<feature type="region of interest" description="Disordered" evidence="1">
    <location>
        <begin position="1"/>
        <end position="85"/>
    </location>
</feature>
<proteinExistence type="predicted"/>
<accession>A0A7S2M140</accession>
<feature type="compositionally biased region" description="Polar residues" evidence="1">
    <location>
        <begin position="1"/>
        <end position="13"/>
    </location>
</feature>